<name>A0A6J6IGJ4_9ZZZZ</name>
<proteinExistence type="predicted"/>
<protein>
    <submittedName>
        <fullName evidence="9">Unannotated protein</fullName>
    </submittedName>
</protein>
<evidence type="ECO:0000256" key="4">
    <source>
        <dbReference type="ARBA" id="ARBA00022989"/>
    </source>
</evidence>
<evidence type="ECO:0000256" key="5">
    <source>
        <dbReference type="ARBA" id="ARBA00023136"/>
    </source>
</evidence>
<dbReference type="InterPro" id="IPR018076">
    <property type="entry name" value="T2SS_GspF_dom"/>
</dbReference>
<evidence type="ECO:0000256" key="1">
    <source>
        <dbReference type="ARBA" id="ARBA00004651"/>
    </source>
</evidence>
<evidence type="ECO:0000256" key="3">
    <source>
        <dbReference type="ARBA" id="ARBA00022692"/>
    </source>
</evidence>
<dbReference type="Gene3D" id="1.20.81.30">
    <property type="entry name" value="Type II secretion system (T2SS), domain F"/>
    <property type="match status" value="1"/>
</dbReference>
<dbReference type="PANTHER" id="PTHR35007">
    <property type="entry name" value="INTEGRAL MEMBRANE PROTEIN-RELATED"/>
    <property type="match status" value="1"/>
</dbReference>
<dbReference type="GO" id="GO:0005886">
    <property type="term" value="C:plasma membrane"/>
    <property type="evidence" value="ECO:0007669"/>
    <property type="project" value="UniProtKB-SubCell"/>
</dbReference>
<keyword evidence="3 6" id="KW-0812">Transmembrane</keyword>
<evidence type="ECO:0000256" key="2">
    <source>
        <dbReference type="ARBA" id="ARBA00022475"/>
    </source>
</evidence>
<sequence length="282" mass="29453">MTSFFAALCFGIAAAIGVLAFRQLSNERRVRQRSLEQLGLRAPEVQKAHTRLANRRIIFLLGVGGVLAVIAIAVLGPLGILLGVAPVVGDSMMKKRAAQQRSAALAAGLAPALQLLVDNLRVGRDLVSALAEVSESADEPVASLFGTVVSEVRLGARVDAAFAEVADSEGDRHLSVVASAVGLNIEFGGNLVEILGSVIESLEEEDRLRRDIDSLTADGRLSSTVLLALPVLTLIVVSVLSPGYAAPLLNEPAGRLMSGGGVVLGVVGWMWLRALSNPEVVA</sequence>
<dbReference type="EMBL" id="CAEZUO010000155">
    <property type="protein sequence ID" value="CAB4620612.1"/>
    <property type="molecule type" value="Genomic_DNA"/>
</dbReference>
<gene>
    <name evidence="8" type="ORF">UFOPK1827_01960</name>
    <name evidence="9" type="ORF">UFOPK2000_00201</name>
</gene>
<dbReference type="AlphaFoldDB" id="A0A6J6IGJ4"/>
<feature type="transmembrane region" description="Helical" evidence="6">
    <location>
        <begin position="225"/>
        <end position="246"/>
    </location>
</feature>
<evidence type="ECO:0000313" key="8">
    <source>
        <dbReference type="EMBL" id="CAB4620612.1"/>
    </source>
</evidence>
<accession>A0A6J6IGJ4</accession>
<dbReference type="Pfam" id="PF00482">
    <property type="entry name" value="T2SSF"/>
    <property type="match status" value="1"/>
</dbReference>
<organism evidence="9">
    <name type="scientific">freshwater metagenome</name>
    <dbReference type="NCBI Taxonomy" id="449393"/>
    <lineage>
        <taxon>unclassified sequences</taxon>
        <taxon>metagenomes</taxon>
        <taxon>ecological metagenomes</taxon>
    </lineage>
</organism>
<feature type="transmembrane region" description="Helical" evidence="6">
    <location>
        <begin position="57"/>
        <end position="88"/>
    </location>
</feature>
<keyword evidence="4 6" id="KW-1133">Transmembrane helix</keyword>
<keyword evidence="2" id="KW-1003">Cell membrane</keyword>
<comment type="subcellular location">
    <subcellularLocation>
        <location evidence="1">Cell membrane</location>
        <topology evidence="1">Multi-pass membrane protein</topology>
    </subcellularLocation>
</comment>
<evidence type="ECO:0000256" key="6">
    <source>
        <dbReference type="SAM" id="Phobius"/>
    </source>
</evidence>
<evidence type="ECO:0000313" key="9">
    <source>
        <dbReference type="EMBL" id="CAB4623098.1"/>
    </source>
</evidence>
<reference evidence="9" key="1">
    <citation type="submission" date="2020-05" db="EMBL/GenBank/DDBJ databases">
        <authorList>
            <person name="Chiriac C."/>
            <person name="Salcher M."/>
            <person name="Ghai R."/>
            <person name="Kavagutti S V."/>
        </authorList>
    </citation>
    <scope>NUCLEOTIDE SEQUENCE</scope>
</reference>
<dbReference type="InterPro" id="IPR042094">
    <property type="entry name" value="T2SS_GspF_sf"/>
</dbReference>
<feature type="transmembrane region" description="Helical" evidence="6">
    <location>
        <begin position="252"/>
        <end position="272"/>
    </location>
</feature>
<feature type="domain" description="Type II secretion system protein GspF" evidence="7">
    <location>
        <begin position="113"/>
        <end position="237"/>
    </location>
</feature>
<evidence type="ECO:0000259" key="7">
    <source>
        <dbReference type="Pfam" id="PF00482"/>
    </source>
</evidence>
<dbReference type="EMBL" id="CAEZVK010000009">
    <property type="protein sequence ID" value="CAB4623098.1"/>
    <property type="molecule type" value="Genomic_DNA"/>
</dbReference>
<keyword evidence="5 6" id="KW-0472">Membrane</keyword>
<dbReference type="PANTHER" id="PTHR35007:SF1">
    <property type="entry name" value="PILUS ASSEMBLY PROTEIN"/>
    <property type="match status" value="1"/>
</dbReference>